<keyword evidence="2" id="KW-1185">Reference proteome</keyword>
<protein>
    <submittedName>
        <fullName evidence="1">Uncharacterized protein</fullName>
    </submittedName>
</protein>
<reference evidence="1 2" key="1">
    <citation type="submission" date="2018-08" db="EMBL/GenBank/DDBJ databases">
        <title>Comparative analysis of Burkholderia isolates from Puerto Rico.</title>
        <authorList>
            <person name="Hall C."/>
            <person name="Sahl J."/>
            <person name="Wagner D."/>
        </authorList>
    </citation>
    <scope>NUCLEOTIDE SEQUENCE [LARGE SCALE GENOMIC DNA]</scope>
    <source>
        <strain evidence="1 2">Bp8966</strain>
    </source>
</reference>
<name>A0ABX9YDM6_9BURK</name>
<sequence>MRPLPDAGFQFAAGAIAAIAIAGIAPLTYAVTMCTRPDVTTSECAVDELLQRLEPTTTGPCAIK</sequence>
<dbReference type="EMBL" id="QTPM01000075">
    <property type="protein sequence ID" value="RQY80859.1"/>
    <property type="molecule type" value="Genomic_DNA"/>
</dbReference>
<proteinExistence type="predicted"/>
<gene>
    <name evidence="1" type="ORF">DF017_33675</name>
</gene>
<evidence type="ECO:0000313" key="2">
    <source>
        <dbReference type="Proteomes" id="UP000281098"/>
    </source>
</evidence>
<organism evidence="1 2">
    <name type="scientific">Burkholderia stagnalis</name>
    <dbReference type="NCBI Taxonomy" id="1503054"/>
    <lineage>
        <taxon>Bacteria</taxon>
        <taxon>Pseudomonadati</taxon>
        <taxon>Pseudomonadota</taxon>
        <taxon>Betaproteobacteria</taxon>
        <taxon>Burkholderiales</taxon>
        <taxon>Burkholderiaceae</taxon>
        <taxon>Burkholderia</taxon>
        <taxon>Burkholderia cepacia complex</taxon>
    </lineage>
</organism>
<evidence type="ECO:0000313" key="1">
    <source>
        <dbReference type="EMBL" id="RQY80859.1"/>
    </source>
</evidence>
<comment type="caution">
    <text evidence="1">The sequence shown here is derived from an EMBL/GenBank/DDBJ whole genome shotgun (WGS) entry which is preliminary data.</text>
</comment>
<accession>A0ABX9YDM6</accession>
<dbReference type="Proteomes" id="UP000281098">
    <property type="component" value="Unassembled WGS sequence"/>
</dbReference>